<name>A0ABR4PCV7_9HELO</name>
<dbReference type="Pfam" id="PF00172">
    <property type="entry name" value="Zn_clus"/>
    <property type="match status" value="1"/>
</dbReference>
<evidence type="ECO:0000256" key="6">
    <source>
        <dbReference type="SAM" id="MobiDB-lite"/>
    </source>
</evidence>
<dbReference type="SMART" id="SM00066">
    <property type="entry name" value="GAL4"/>
    <property type="match status" value="1"/>
</dbReference>
<evidence type="ECO:0000313" key="9">
    <source>
        <dbReference type="Proteomes" id="UP001629113"/>
    </source>
</evidence>
<dbReference type="EMBL" id="JBFCZG010000006">
    <property type="protein sequence ID" value="KAL3421156.1"/>
    <property type="molecule type" value="Genomic_DNA"/>
</dbReference>
<keyword evidence="3" id="KW-0805">Transcription regulation</keyword>
<accession>A0ABR4PCV7</accession>
<dbReference type="InterPro" id="IPR001138">
    <property type="entry name" value="Zn2Cys6_DnaBD"/>
</dbReference>
<dbReference type="SUPFAM" id="SSF57701">
    <property type="entry name" value="Zn2/Cys6 DNA-binding domain"/>
    <property type="match status" value="1"/>
</dbReference>
<reference evidence="8 9" key="1">
    <citation type="submission" date="2024-06" db="EMBL/GenBank/DDBJ databases">
        <title>Complete genome of Phlyctema vagabunda strain 19-DSS-EL-015.</title>
        <authorList>
            <person name="Fiorenzani C."/>
        </authorList>
    </citation>
    <scope>NUCLEOTIDE SEQUENCE [LARGE SCALE GENOMIC DNA]</scope>
    <source>
        <strain evidence="8 9">19-DSS-EL-015</strain>
    </source>
</reference>
<gene>
    <name evidence="8" type="ORF">PVAG01_07601</name>
</gene>
<feature type="domain" description="Zn(2)-C6 fungal-type" evidence="7">
    <location>
        <begin position="12"/>
        <end position="42"/>
    </location>
</feature>
<proteinExistence type="predicted"/>
<evidence type="ECO:0000313" key="8">
    <source>
        <dbReference type="EMBL" id="KAL3421156.1"/>
    </source>
</evidence>
<evidence type="ECO:0000256" key="5">
    <source>
        <dbReference type="ARBA" id="ARBA00023242"/>
    </source>
</evidence>
<evidence type="ECO:0000259" key="7">
    <source>
        <dbReference type="PROSITE" id="PS50048"/>
    </source>
</evidence>
<dbReference type="InterPro" id="IPR036864">
    <property type="entry name" value="Zn2-C6_fun-type_DNA-bd_sf"/>
</dbReference>
<dbReference type="PROSITE" id="PS00463">
    <property type="entry name" value="ZN2_CY6_FUNGAL_1"/>
    <property type="match status" value="1"/>
</dbReference>
<evidence type="ECO:0000256" key="3">
    <source>
        <dbReference type="ARBA" id="ARBA00023015"/>
    </source>
</evidence>
<keyword evidence="9" id="KW-1185">Reference proteome</keyword>
<dbReference type="InterPro" id="IPR050815">
    <property type="entry name" value="TF_fung"/>
</dbReference>
<dbReference type="Pfam" id="PF04082">
    <property type="entry name" value="Fungal_trans"/>
    <property type="match status" value="1"/>
</dbReference>
<dbReference type="CDD" id="cd00067">
    <property type="entry name" value="GAL4"/>
    <property type="match status" value="1"/>
</dbReference>
<evidence type="ECO:0000256" key="2">
    <source>
        <dbReference type="ARBA" id="ARBA00022723"/>
    </source>
</evidence>
<protein>
    <submittedName>
        <fullName evidence="8">Fungal specific transcription factor</fullName>
    </submittedName>
</protein>
<keyword evidence="2" id="KW-0479">Metal-binding</keyword>
<sequence>MDSSAGRPMQRACAFCRRRKLRCDRLLPRCQSCIRLGQECNYIGQKSTKHRPRAEPTHVEELEERLRRVEGLLRATRERPEEDKRSPSVPSGDEDDTINESRAIAVPPDPETIRDLEMSYFEAIYPIMPIIHYERYTSCQTLSVGPWPPTYLRYAIWAVAAIGANPSLNTHHGEDCYAKARTLSEAAALTPSESAPYSLCRAQAWLHLAMYDMICGRFALSWTSTSQAIRLLQIARVHNIDAVDDVSNNSAFKIGRWSESEERRRAFWFAFCLDRSAFIGQGLPVLINERDIQVNLPAPDRSFQSSVEQATITLSQAFSGSVDPLSSLSAAAVVYSLCSTRLKELQTLDEASVNKLFTNSDWVERDSFCRSVAPVFRVPSYLAVANDNLDANLLYLNIITHCATIQVQRSAQRVAQTSVLPLAAVFIQESTSHCLRAASAIYDLARLASESAIRNYHPATFFCVYDALVIFAECFTAKRDVKLSMSIAFLINFTREQRGHSPLTRNLFRDFENDYPALIAEFSLESRNAFATVLSDGNTIAFKTALTTKQANAQEPKLAMPQQGVPAQARVVNGPLNGTPVYDDAEDWSSCVTESIACDKQDVLSWNSQVIDVAYSSLFGGLSDYEFNSQLFVLPK</sequence>
<dbReference type="PANTHER" id="PTHR47338">
    <property type="entry name" value="ZN(II)2CYS6 TRANSCRIPTION FACTOR (EUROFUNG)-RELATED"/>
    <property type="match status" value="1"/>
</dbReference>
<dbReference type="CDD" id="cd12148">
    <property type="entry name" value="fungal_TF_MHR"/>
    <property type="match status" value="1"/>
</dbReference>
<dbReference type="PANTHER" id="PTHR47338:SF10">
    <property type="entry name" value="TRANSCRIPTION FACTOR DOMAIN-CONTAINING PROTEIN-RELATED"/>
    <property type="match status" value="1"/>
</dbReference>
<dbReference type="InterPro" id="IPR007219">
    <property type="entry name" value="XnlR_reg_dom"/>
</dbReference>
<dbReference type="Gene3D" id="4.10.240.10">
    <property type="entry name" value="Zn(2)-C6 fungal-type DNA-binding domain"/>
    <property type="match status" value="1"/>
</dbReference>
<dbReference type="SMART" id="SM00906">
    <property type="entry name" value="Fungal_trans"/>
    <property type="match status" value="1"/>
</dbReference>
<evidence type="ECO:0000256" key="1">
    <source>
        <dbReference type="ARBA" id="ARBA00004123"/>
    </source>
</evidence>
<organism evidence="8 9">
    <name type="scientific">Phlyctema vagabunda</name>
    <dbReference type="NCBI Taxonomy" id="108571"/>
    <lineage>
        <taxon>Eukaryota</taxon>
        <taxon>Fungi</taxon>
        <taxon>Dikarya</taxon>
        <taxon>Ascomycota</taxon>
        <taxon>Pezizomycotina</taxon>
        <taxon>Leotiomycetes</taxon>
        <taxon>Helotiales</taxon>
        <taxon>Dermateaceae</taxon>
        <taxon>Phlyctema</taxon>
    </lineage>
</organism>
<dbReference type="Proteomes" id="UP001629113">
    <property type="component" value="Unassembled WGS sequence"/>
</dbReference>
<feature type="region of interest" description="Disordered" evidence="6">
    <location>
        <begin position="72"/>
        <end position="107"/>
    </location>
</feature>
<dbReference type="PROSITE" id="PS50048">
    <property type="entry name" value="ZN2_CY6_FUNGAL_2"/>
    <property type="match status" value="1"/>
</dbReference>
<comment type="subcellular location">
    <subcellularLocation>
        <location evidence="1">Nucleus</location>
    </subcellularLocation>
</comment>
<evidence type="ECO:0000256" key="4">
    <source>
        <dbReference type="ARBA" id="ARBA00023163"/>
    </source>
</evidence>
<keyword evidence="5" id="KW-0539">Nucleus</keyword>
<comment type="caution">
    <text evidence="8">The sequence shown here is derived from an EMBL/GenBank/DDBJ whole genome shotgun (WGS) entry which is preliminary data.</text>
</comment>
<keyword evidence="4" id="KW-0804">Transcription</keyword>
<feature type="compositionally biased region" description="Basic and acidic residues" evidence="6">
    <location>
        <begin position="72"/>
        <end position="86"/>
    </location>
</feature>